<protein>
    <submittedName>
        <fullName evidence="2">Ras- protein Rab-44</fullName>
    </submittedName>
</protein>
<keyword evidence="3" id="KW-1185">Reference proteome</keyword>
<accession>A0ABQ9VWR7</accession>
<proteinExistence type="predicted"/>
<evidence type="ECO:0000313" key="2">
    <source>
        <dbReference type="EMBL" id="KAK2113620.1"/>
    </source>
</evidence>
<dbReference type="InterPro" id="IPR011992">
    <property type="entry name" value="EF-hand-dom_pair"/>
</dbReference>
<dbReference type="Proteomes" id="UP001266305">
    <property type="component" value="Unassembled WGS sequence"/>
</dbReference>
<sequence length="195" mass="21339">METGQRGSRKVRKLGSSRRRQTREPADGEDAVVAPEPESWSSQAAAELQAFFQDCGAKERGFVTREDLAGSAGRSTLDGVGNVNLRPWVSLLGGGTLKLVAKFSFLGGEEKPEMIFDWVDVEQKGHMSLEEFSSGLKNILGSSQSARRLCRRKPLPSKRVSATTSFPALEEADEEEKEAFLAFLEQLGTGHLLPK</sequence>
<gene>
    <name evidence="2" type="primary">RAB44_1</name>
    <name evidence="2" type="ORF">P7K49_007886</name>
</gene>
<name>A0ABQ9VWR7_SAGOE</name>
<evidence type="ECO:0000313" key="3">
    <source>
        <dbReference type="Proteomes" id="UP001266305"/>
    </source>
</evidence>
<dbReference type="EMBL" id="JASSZA010000004">
    <property type="protein sequence ID" value="KAK2113620.1"/>
    <property type="molecule type" value="Genomic_DNA"/>
</dbReference>
<organism evidence="2 3">
    <name type="scientific">Saguinus oedipus</name>
    <name type="common">Cotton-top tamarin</name>
    <name type="synonym">Oedipomidas oedipus</name>
    <dbReference type="NCBI Taxonomy" id="9490"/>
    <lineage>
        <taxon>Eukaryota</taxon>
        <taxon>Metazoa</taxon>
        <taxon>Chordata</taxon>
        <taxon>Craniata</taxon>
        <taxon>Vertebrata</taxon>
        <taxon>Euteleostomi</taxon>
        <taxon>Mammalia</taxon>
        <taxon>Eutheria</taxon>
        <taxon>Euarchontoglires</taxon>
        <taxon>Primates</taxon>
        <taxon>Haplorrhini</taxon>
        <taxon>Platyrrhini</taxon>
        <taxon>Cebidae</taxon>
        <taxon>Callitrichinae</taxon>
        <taxon>Saguinus</taxon>
    </lineage>
</organism>
<feature type="region of interest" description="Disordered" evidence="1">
    <location>
        <begin position="1"/>
        <end position="39"/>
    </location>
</feature>
<dbReference type="SUPFAM" id="SSF47473">
    <property type="entry name" value="EF-hand"/>
    <property type="match status" value="1"/>
</dbReference>
<reference evidence="2 3" key="1">
    <citation type="submission" date="2023-05" db="EMBL/GenBank/DDBJ databases">
        <title>B98-5 Cell Line De Novo Hybrid Assembly: An Optical Mapping Approach.</title>
        <authorList>
            <person name="Kananen K."/>
            <person name="Auerbach J.A."/>
            <person name="Kautto E."/>
            <person name="Blachly J.S."/>
        </authorList>
    </citation>
    <scope>NUCLEOTIDE SEQUENCE [LARGE SCALE GENOMIC DNA]</scope>
    <source>
        <strain evidence="2">B95-8</strain>
        <tissue evidence="2">Cell line</tissue>
    </source>
</reference>
<evidence type="ECO:0000256" key="1">
    <source>
        <dbReference type="SAM" id="MobiDB-lite"/>
    </source>
</evidence>
<feature type="compositionally biased region" description="Basic residues" evidence="1">
    <location>
        <begin position="7"/>
        <end position="21"/>
    </location>
</feature>
<comment type="caution">
    <text evidence="2">The sequence shown here is derived from an EMBL/GenBank/DDBJ whole genome shotgun (WGS) entry which is preliminary data.</text>
</comment>